<feature type="active site" description="Charge relay system" evidence="8">
    <location>
        <position position="318"/>
    </location>
</feature>
<dbReference type="PANTHER" id="PTHR11005">
    <property type="entry name" value="LYSOSOMAL ACID LIPASE-RELATED"/>
    <property type="match status" value="1"/>
</dbReference>
<protein>
    <recommendedName>
        <fullName evidence="7">Lipase</fullName>
    </recommendedName>
</protein>
<organism evidence="10 11">
    <name type="scientific">Intoshia linei</name>
    <dbReference type="NCBI Taxonomy" id="1819745"/>
    <lineage>
        <taxon>Eukaryota</taxon>
        <taxon>Metazoa</taxon>
        <taxon>Spiralia</taxon>
        <taxon>Lophotrochozoa</taxon>
        <taxon>Mesozoa</taxon>
        <taxon>Orthonectida</taxon>
        <taxon>Rhopaluridae</taxon>
        <taxon>Intoshia</taxon>
    </lineage>
</organism>
<dbReference type="AlphaFoldDB" id="A0A177AWI0"/>
<keyword evidence="11" id="KW-1185">Reference proteome</keyword>
<feature type="active site" description="Nucleophile" evidence="8">
    <location>
        <position position="145"/>
    </location>
</feature>
<evidence type="ECO:0000256" key="4">
    <source>
        <dbReference type="ARBA" id="ARBA00022963"/>
    </source>
</evidence>
<keyword evidence="2" id="KW-0732">Signal</keyword>
<dbReference type="GO" id="GO:0016788">
    <property type="term" value="F:hydrolase activity, acting on ester bonds"/>
    <property type="evidence" value="ECO:0007669"/>
    <property type="project" value="InterPro"/>
</dbReference>
<feature type="domain" description="AB hydrolase-1" evidence="9">
    <location>
        <begin position="51"/>
        <end position="178"/>
    </location>
</feature>
<dbReference type="Proteomes" id="UP000078046">
    <property type="component" value="Unassembled WGS sequence"/>
</dbReference>
<dbReference type="OrthoDB" id="9974421at2759"/>
<dbReference type="InterPro" id="IPR029058">
    <property type="entry name" value="AB_hydrolase_fold"/>
</dbReference>
<dbReference type="InterPro" id="IPR025483">
    <property type="entry name" value="Lipase_euk"/>
</dbReference>
<dbReference type="InterPro" id="IPR000073">
    <property type="entry name" value="AB_hydrolase_1"/>
</dbReference>
<keyword evidence="5" id="KW-0443">Lipid metabolism</keyword>
<name>A0A177AWI0_9BILA</name>
<evidence type="ECO:0000256" key="3">
    <source>
        <dbReference type="ARBA" id="ARBA00022801"/>
    </source>
</evidence>
<dbReference type="Pfam" id="PF00561">
    <property type="entry name" value="Abhydrolase_1"/>
    <property type="match status" value="1"/>
</dbReference>
<comment type="caution">
    <text evidence="10">The sequence shown here is derived from an EMBL/GenBank/DDBJ whole genome shotgun (WGS) entry which is preliminary data.</text>
</comment>
<evidence type="ECO:0000256" key="7">
    <source>
        <dbReference type="PIRNR" id="PIRNR000862"/>
    </source>
</evidence>
<reference evidence="10 11" key="1">
    <citation type="submission" date="2016-04" db="EMBL/GenBank/DDBJ databases">
        <title>The genome of Intoshia linei affirms orthonectids as highly simplified spiralians.</title>
        <authorList>
            <person name="Mikhailov K.V."/>
            <person name="Slusarev G.S."/>
            <person name="Nikitin M.A."/>
            <person name="Logacheva M.D."/>
            <person name="Penin A."/>
            <person name="Aleoshin V."/>
            <person name="Panchin Y.V."/>
        </authorList>
    </citation>
    <scope>NUCLEOTIDE SEQUENCE [LARGE SCALE GENOMIC DNA]</scope>
    <source>
        <strain evidence="10">Intl2013</strain>
        <tissue evidence="10">Whole animal</tissue>
    </source>
</reference>
<dbReference type="GO" id="GO:0016042">
    <property type="term" value="P:lipid catabolic process"/>
    <property type="evidence" value="ECO:0007669"/>
    <property type="project" value="UniProtKB-KW"/>
</dbReference>
<sequence>MNFLCRKNGSPIKNVLEMICENNYNGKEYTIRTSDGYILTMHRIKSQKKAPVVLLMHGLLCSSAIWVDNGPRYSLAYQLADSGYDVFMGNVRGNVYSRKHVNLNPSAKQFWDFTFHEMGVHDLPAMLDFIKEKTNQERISYVGHSQGCIMLLTLLSTYPEWNNRIDTHYALAPVGSLTTPSNMIKTILKFFDSTRIALVRSMFGEEFLPHSGVSKFLQLFHAFIRPSNFIKTINLLSGPDNNCLIKEMCHNYLKNIPAGTSVKNMIHYNQIVKRGNGIFHRYDHGVDDNNKFYNSDKPPKYDFEKVTVRTHIHYGGCDIVANPKDIKILASTLNVDREPELYKTWNHAHFIWSTDCHTSVYNDIISNINQRFPR</sequence>
<evidence type="ECO:0000256" key="5">
    <source>
        <dbReference type="ARBA" id="ARBA00023098"/>
    </source>
</evidence>
<dbReference type="EMBL" id="LWCA01001120">
    <property type="protein sequence ID" value="OAF65862.1"/>
    <property type="molecule type" value="Genomic_DNA"/>
</dbReference>
<keyword evidence="4 7" id="KW-0442">Lipid degradation</keyword>
<proteinExistence type="inferred from homology"/>
<dbReference type="Gene3D" id="3.40.50.1820">
    <property type="entry name" value="alpha/beta hydrolase"/>
    <property type="match status" value="1"/>
</dbReference>
<comment type="similarity">
    <text evidence="1 7">Belongs to the AB hydrolase superfamily. Lipase family.</text>
</comment>
<feature type="active site" description="Charge relay system" evidence="8">
    <location>
        <position position="347"/>
    </location>
</feature>
<dbReference type="FunFam" id="3.40.50.1820:FF:000057">
    <property type="entry name" value="Lipase"/>
    <property type="match status" value="1"/>
</dbReference>
<evidence type="ECO:0000256" key="1">
    <source>
        <dbReference type="ARBA" id="ARBA00010701"/>
    </source>
</evidence>
<evidence type="ECO:0000313" key="11">
    <source>
        <dbReference type="Proteomes" id="UP000078046"/>
    </source>
</evidence>
<evidence type="ECO:0000259" key="9">
    <source>
        <dbReference type="Pfam" id="PF00561"/>
    </source>
</evidence>
<evidence type="ECO:0000256" key="6">
    <source>
        <dbReference type="ARBA" id="ARBA00023180"/>
    </source>
</evidence>
<evidence type="ECO:0000256" key="8">
    <source>
        <dbReference type="PIRSR" id="PIRSR000862-1"/>
    </source>
</evidence>
<accession>A0A177AWI0</accession>
<evidence type="ECO:0000256" key="2">
    <source>
        <dbReference type="ARBA" id="ARBA00022729"/>
    </source>
</evidence>
<keyword evidence="3 7" id="KW-0378">Hydrolase</keyword>
<evidence type="ECO:0000313" key="10">
    <source>
        <dbReference type="EMBL" id="OAF65862.1"/>
    </source>
</evidence>
<dbReference type="PIRSF" id="PIRSF000862">
    <property type="entry name" value="Steryl_ester_lip"/>
    <property type="match status" value="1"/>
</dbReference>
<dbReference type="SUPFAM" id="SSF53474">
    <property type="entry name" value="alpha/beta-Hydrolases"/>
    <property type="match status" value="1"/>
</dbReference>
<gene>
    <name evidence="10" type="ORF">A3Q56_06423</name>
</gene>
<keyword evidence="6" id="KW-0325">Glycoprotein</keyword>